<evidence type="ECO:0000313" key="2">
    <source>
        <dbReference type="Proteomes" id="UP000054270"/>
    </source>
</evidence>
<organism evidence="1 2">
    <name type="scientific">Hypholoma sublateritium (strain FD-334 SS-4)</name>
    <dbReference type="NCBI Taxonomy" id="945553"/>
    <lineage>
        <taxon>Eukaryota</taxon>
        <taxon>Fungi</taxon>
        <taxon>Dikarya</taxon>
        <taxon>Basidiomycota</taxon>
        <taxon>Agaricomycotina</taxon>
        <taxon>Agaricomycetes</taxon>
        <taxon>Agaricomycetidae</taxon>
        <taxon>Agaricales</taxon>
        <taxon>Agaricineae</taxon>
        <taxon>Strophariaceae</taxon>
        <taxon>Hypholoma</taxon>
    </lineage>
</organism>
<gene>
    <name evidence="1" type="ORF">HYPSUDRAFT_826280</name>
</gene>
<accession>A0A0D2L0U9</accession>
<sequence>MRFSKCRCFRLSTIIGAPQCVSREALKGPRLSQASDSLAMTVLGGRSPAAILARSWPRGASSTISAARRSGVDKNTTCPVGPGSLALTRAAQSPGAWCAHDRRRASRRPTAILDDTPRTGAHDAPCTHARPADTLPYSIWGTGICRTPGIAHPVRQRSQAPAILGCPAV</sequence>
<reference evidence="2" key="1">
    <citation type="submission" date="2014-04" db="EMBL/GenBank/DDBJ databases">
        <title>Evolutionary Origins and Diversification of the Mycorrhizal Mutualists.</title>
        <authorList>
            <consortium name="DOE Joint Genome Institute"/>
            <consortium name="Mycorrhizal Genomics Consortium"/>
            <person name="Kohler A."/>
            <person name="Kuo A."/>
            <person name="Nagy L.G."/>
            <person name="Floudas D."/>
            <person name="Copeland A."/>
            <person name="Barry K.W."/>
            <person name="Cichocki N."/>
            <person name="Veneault-Fourrey C."/>
            <person name="LaButti K."/>
            <person name="Lindquist E.A."/>
            <person name="Lipzen A."/>
            <person name="Lundell T."/>
            <person name="Morin E."/>
            <person name="Murat C."/>
            <person name="Riley R."/>
            <person name="Ohm R."/>
            <person name="Sun H."/>
            <person name="Tunlid A."/>
            <person name="Henrissat B."/>
            <person name="Grigoriev I.V."/>
            <person name="Hibbett D.S."/>
            <person name="Martin F."/>
        </authorList>
    </citation>
    <scope>NUCLEOTIDE SEQUENCE [LARGE SCALE GENOMIC DNA]</scope>
    <source>
        <strain evidence="2">FD-334 SS-4</strain>
    </source>
</reference>
<keyword evidence="2" id="KW-1185">Reference proteome</keyword>
<protein>
    <submittedName>
        <fullName evidence="1">Uncharacterized protein</fullName>
    </submittedName>
</protein>
<evidence type="ECO:0000313" key="1">
    <source>
        <dbReference type="EMBL" id="KJA20272.1"/>
    </source>
</evidence>
<name>A0A0D2L0U9_HYPSF</name>
<dbReference type="Proteomes" id="UP000054270">
    <property type="component" value="Unassembled WGS sequence"/>
</dbReference>
<dbReference type="AlphaFoldDB" id="A0A0D2L0U9"/>
<dbReference type="EMBL" id="KN817569">
    <property type="protein sequence ID" value="KJA20272.1"/>
    <property type="molecule type" value="Genomic_DNA"/>
</dbReference>
<proteinExistence type="predicted"/>